<dbReference type="OrthoDB" id="441812at2759"/>
<name>A0A9W8I229_9FUNG</name>
<dbReference type="PANTHER" id="PTHR13271:SF34">
    <property type="entry name" value="N-LYSINE METHYLTRANSFERASE SETD6"/>
    <property type="match status" value="1"/>
</dbReference>
<dbReference type="CDD" id="cd10527">
    <property type="entry name" value="SET_LSMT"/>
    <property type="match status" value="1"/>
</dbReference>
<proteinExistence type="predicted"/>
<feature type="region of interest" description="Disordered" evidence="1">
    <location>
        <begin position="436"/>
        <end position="464"/>
    </location>
</feature>
<dbReference type="Proteomes" id="UP001140094">
    <property type="component" value="Unassembled WGS sequence"/>
</dbReference>
<dbReference type="SUPFAM" id="SSF82199">
    <property type="entry name" value="SET domain"/>
    <property type="match status" value="2"/>
</dbReference>
<evidence type="ECO:0000313" key="3">
    <source>
        <dbReference type="Proteomes" id="UP001140094"/>
    </source>
</evidence>
<feature type="compositionally biased region" description="Acidic residues" evidence="1">
    <location>
        <begin position="280"/>
        <end position="305"/>
    </location>
</feature>
<dbReference type="EMBL" id="JANBUO010000124">
    <property type="protein sequence ID" value="KAJ2807267.1"/>
    <property type="molecule type" value="Genomic_DNA"/>
</dbReference>
<keyword evidence="3" id="KW-1185">Reference proteome</keyword>
<dbReference type="GO" id="GO:0005634">
    <property type="term" value="C:nucleus"/>
    <property type="evidence" value="ECO:0007669"/>
    <property type="project" value="TreeGrafter"/>
</dbReference>
<dbReference type="InterPro" id="IPR050600">
    <property type="entry name" value="SETD3_SETD6_MTase"/>
</dbReference>
<feature type="region of interest" description="Disordered" evidence="1">
    <location>
        <begin position="319"/>
        <end position="346"/>
    </location>
</feature>
<gene>
    <name evidence="2" type="ORF">H4R20_001355</name>
</gene>
<feature type="compositionally biased region" description="Acidic residues" evidence="1">
    <location>
        <begin position="337"/>
        <end position="346"/>
    </location>
</feature>
<evidence type="ECO:0000313" key="2">
    <source>
        <dbReference type="EMBL" id="KAJ2807267.1"/>
    </source>
</evidence>
<dbReference type="PANTHER" id="PTHR13271">
    <property type="entry name" value="UNCHARACTERIZED PUTATIVE METHYLTRANSFERASE"/>
    <property type="match status" value="1"/>
</dbReference>
<organism evidence="2 3">
    <name type="scientific">Coemansia guatemalensis</name>
    <dbReference type="NCBI Taxonomy" id="2761395"/>
    <lineage>
        <taxon>Eukaryota</taxon>
        <taxon>Fungi</taxon>
        <taxon>Fungi incertae sedis</taxon>
        <taxon>Zoopagomycota</taxon>
        <taxon>Kickxellomycotina</taxon>
        <taxon>Kickxellomycetes</taxon>
        <taxon>Kickxellales</taxon>
        <taxon>Kickxellaceae</taxon>
        <taxon>Coemansia</taxon>
    </lineage>
</organism>
<evidence type="ECO:0000256" key="1">
    <source>
        <dbReference type="SAM" id="MobiDB-lite"/>
    </source>
</evidence>
<protein>
    <recommendedName>
        <fullName evidence="4">SET domain-containing protein</fullName>
    </recommendedName>
</protein>
<reference evidence="2" key="1">
    <citation type="submission" date="2022-07" db="EMBL/GenBank/DDBJ databases">
        <title>Phylogenomic reconstructions and comparative analyses of Kickxellomycotina fungi.</title>
        <authorList>
            <person name="Reynolds N.K."/>
            <person name="Stajich J.E."/>
            <person name="Barry K."/>
            <person name="Grigoriev I.V."/>
            <person name="Crous P."/>
            <person name="Smith M.E."/>
        </authorList>
    </citation>
    <scope>NUCLEOTIDE SEQUENCE</scope>
    <source>
        <strain evidence="2">NRRL 1565</strain>
    </source>
</reference>
<evidence type="ECO:0008006" key="4">
    <source>
        <dbReference type="Google" id="ProtNLM"/>
    </source>
</evidence>
<dbReference type="GO" id="GO:0016279">
    <property type="term" value="F:protein-lysine N-methyltransferase activity"/>
    <property type="evidence" value="ECO:0007669"/>
    <property type="project" value="TreeGrafter"/>
</dbReference>
<sequence>MPEADRSSAKALRVLLEWFGKNKITYNKDAIEVVVQQQTRRGSNIVSTGGFGVVAKRDLQTEEPLVVIPKSAVISPATGALANVFEDEELGGSLALCISVMYEMSQGKDSPWYGYLQSLPKCADIPLLWNTEALKWLSGTDVAKWVVTDEKDIRDDFDVLQKLAAKYPSVFVSQNGINWDDFTYFLRVTSLVSSRAFMVDEYRGNSMVPFADIFNHLAASANVHIESEESVCLMCGMEYGCEHMYGCGESNAGSSSDERDDDGSNDGRDGEVDSQSSNQDEGDSWDDATNEETSDEESDEDEAGEELPLLIDKGGNSVYDEAQNQHSNGGRLAANDKEEESMSDEEDMMAGTLDMVVYKPCKAGSEVFNTYGDHGSAYLLHRYGFCDAGNPFDSVTIDVSFVLQAINKSISEKRAADVAGMIRQFGYMFEAGYTSEQSDSADSADEDEDENEDEDADQLDSDEEMGADAKPPVFKFIAPGHPDPSLATILVLGMADESVFEQVSQSGSVFRHFFPVIRRFWATFQEKLNSDTSISTAFRVANKSKVVKSSSVRMVCRAAQLLAEKRLAQLGDGKQFKQKPSDPLQSSRWSSAKQLWENETLVLKSCIKKYKKVSSKLLSS</sequence>
<accession>A0A9W8I229</accession>
<dbReference type="InterPro" id="IPR046341">
    <property type="entry name" value="SET_dom_sf"/>
</dbReference>
<dbReference type="Gene3D" id="3.90.1410.10">
    <property type="entry name" value="set domain protein methyltransferase, domain 1"/>
    <property type="match status" value="2"/>
</dbReference>
<feature type="compositionally biased region" description="Acidic residues" evidence="1">
    <location>
        <begin position="442"/>
        <end position="464"/>
    </location>
</feature>
<feature type="region of interest" description="Disordered" evidence="1">
    <location>
        <begin position="250"/>
        <end position="305"/>
    </location>
</feature>
<comment type="caution">
    <text evidence="2">The sequence shown here is derived from an EMBL/GenBank/DDBJ whole genome shotgun (WGS) entry which is preliminary data.</text>
</comment>
<dbReference type="AlphaFoldDB" id="A0A9W8I229"/>